<dbReference type="EMBL" id="CP000115">
    <property type="protein sequence ID" value="ABA04447.1"/>
    <property type="molecule type" value="Genomic_DNA"/>
</dbReference>
<proteinExistence type="predicted"/>
<feature type="signal peptide" evidence="1">
    <location>
        <begin position="1"/>
        <end position="17"/>
    </location>
</feature>
<evidence type="ECO:0000313" key="2">
    <source>
        <dbReference type="EMBL" id="ABA04447.1"/>
    </source>
</evidence>
<evidence type="ECO:0000256" key="1">
    <source>
        <dbReference type="SAM" id="SignalP"/>
    </source>
</evidence>
<protein>
    <recommendedName>
        <fullName evidence="4">Lipoprotein</fullName>
    </recommendedName>
</protein>
<dbReference type="KEGG" id="nwi:Nwi_1185"/>
<keyword evidence="1" id="KW-0732">Signal</keyword>
<dbReference type="eggNOG" id="ENOG5030YD1">
    <property type="taxonomic scope" value="Bacteria"/>
</dbReference>
<keyword evidence="3" id="KW-1185">Reference proteome</keyword>
<sequence length="130" mass="13340">MRKLVAAIAVVCGLALAGCQTVALPSLNLNSAASLNTVYGIQNAFGVAVNAANAYRALPLCRTGTGPGMINICAKRSVIERLQSAMRKARLAVNNLVALQKAYPSVDISNAFAAARSALIAVQQILASGA</sequence>
<name>Q3STE4_NITWN</name>
<dbReference type="HOGENOM" id="CLU_1935817_0_0_5"/>
<gene>
    <name evidence="2" type="ordered locus">Nwi_1185</name>
</gene>
<dbReference type="STRING" id="323098.Nwi_1185"/>
<accession>Q3STE4</accession>
<dbReference type="OrthoDB" id="8266182at2"/>
<feature type="chain" id="PRO_5004229106" description="Lipoprotein" evidence="1">
    <location>
        <begin position="18"/>
        <end position="130"/>
    </location>
</feature>
<dbReference type="AlphaFoldDB" id="Q3STE4"/>
<evidence type="ECO:0000313" key="3">
    <source>
        <dbReference type="Proteomes" id="UP000002531"/>
    </source>
</evidence>
<organism evidence="2 3">
    <name type="scientific">Nitrobacter winogradskyi (strain ATCC 25391 / DSM 10237 / CIP 104748 / NCIMB 11846 / Nb-255)</name>
    <dbReference type="NCBI Taxonomy" id="323098"/>
    <lineage>
        <taxon>Bacteria</taxon>
        <taxon>Pseudomonadati</taxon>
        <taxon>Pseudomonadota</taxon>
        <taxon>Alphaproteobacteria</taxon>
        <taxon>Hyphomicrobiales</taxon>
        <taxon>Nitrobacteraceae</taxon>
        <taxon>Nitrobacter</taxon>
    </lineage>
</organism>
<reference evidence="2 3" key="1">
    <citation type="journal article" date="2006" name="Appl. Environ. Microbiol.">
        <title>Genome sequence of the chemolithoautotrophic nitrite-oxidizing bacterium Nitrobacter winogradskyi Nb-255.</title>
        <authorList>
            <person name="Starkenburg S.R."/>
            <person name="Chain P.S."/>
            <person name="Sayavedra-Soto L.A."/>
            <person name="Hauser L."/>
            <person name="Land M.L."/>
            <person name="Larimer F.W."/>
            <person name="Malfatti S.A."/>
            <person name="Klotz M.G."/>
            <person name="Bottomley P.J."/>
            <person name="Arp D.J."/>
            <person name="Hickey W.J."/>
        </authorList>
    </citation>
    <scope>NUCLEOTIDE SEQUENCE [LARGE SCALE GENOMIC DNA]</scope>
    <source>
        <strain evidence="3">ATCC 25391 / DSM 10237 / CIP 104748 / NCIMB 11846 / Nb-255</strain>
    </source>
</reference>
<dbReference type="RefSeq" id="WP_011314476.1">
    <property type="nucleotide sequence ID" value="NC_007406.1"/>
</dbReference>
<dbReference type="Proteomes" id="UP000002531">
    <property type="component" value="Chromosome"/>
</dbReference>
<dbReference type="PROSITE" id="PS51257">
    <property type="entry name" value="PROKAR_LIPOPROTEIN"/>
    <property type="match status" value="1"/>
</dbReference>
<evidence type="ECO:0008006" key="4">
    <source>
        <dbReference type="Google" id="ProtNLM"/>
    </source>
</evidence>